<name>A0ABU6ZGR6_9FABA</name>
<evidence type="ECO:0000313" key="2">
    <source>
        <dbReference type="Proteomes" id="UP001341840"/>
    </source>
</evidence>
<gene>
    <name evidence="1" type="ORF">PIB30_051662</name>
</gene>
<accession>A0ABU6ZGR6</accession>
<organism evidence="1 2">
    <name type="scientific">Stylosanthes scabra</name>
    <dbReference type="NCBI Taxonomy" id="79078"/>
    <lineage>
        <taxon>Eukaryota</taxon>
        <taxon>Viridiplantae</taxon>
        <taxon>Streptophyta</taxon>
        <taxon>Embryophyta</taxon>
        <taxon>Tracheophyta</taxon>
        <taxon>Spermatophyta</taxon>
        <taxon>Magnoliopsida</taxon>
        <taxon>eudicotyledons</taxon>
        <taxon>Gunneridae</taxon>
        <taxon>Pentapetalae</taxon>
        <taxon>rosids</taxon>
        <taxon>fabids</taxon>
        <taxon>Fabales</taxon>
        <taxon>Fabaceae</taxon>
        <taxon>Papilionoideae</taxon>
        <taxon>50 kb inversion clade</taxon>
        <taxon>dalbergioids sensu lato</taxon>
        <taxon>Dalbergieae</taxon>
        <taxon>Pterocarpus clade</taxon>
        <taxon>Stylosanthes</taxon>
    </lineage>
</organism>
<sequence>MKPVADLSEGEKDDRRKRERVCCRRFCHTSPPLMEGVTVNGCCRRAFTIAGQECRHGCEAFLPPICHCWALHGREAQPRGGCTKLCRFQAGTVVPPAAGHDAVVPEIAAGVAAVVTGIHRRHYYGNSSHRRYFGDRRKNVVATNSVVVW</sequence>
<evidence type="ECO:0000313" key="1">
    <source>
        <dbReference type="EMBL" id="MED6221151.1"/>
    </source>
</evidence>
<dbReference type="EMBL" id="JASCZI010272228">
    <property type="protein sequence ID" value="MED6221151.1"/>
    <property type="molecule type" value="Genomic_DNA"/>
</dbReference>
<dbReference type="Proteomes" id="UP001341840">
    <property type="component" value="Unassembled WGS sequence"/>
</dbReference>
<proteinExistence type="predicted"/>
<protein>
    <submittedName>
        <fullName evidence="1">Uncharacterized protein</fullName>
    </submittedName>
</protein>
<comment type="caution">
    <text evidence="1">The sequence shown here is derived from an EMBL/GenBank/DDBJ whole genome shotgun (WGS) entry which is preliminary data.</text>
</comment>
<reference evidence="1 2" key="1">
    <citation type="journal article" date="2023" name="Plants (Basel)">
        <title>Bridging the Gap: Combining Genomics and Transcriptomics Approaches to Understand Stylosanthes scabra, an Orphan Legume from the Brazilian Caatinga.</title>
        <authorList>
            <person name="Ferreira-Neto J.R.C."/>
            <person name="da Silva M.D."/>
            <person name="Binneck E."/>
            <person name="de Melo N.F."/>
            <person name="da Silva R.H."/>
            <person name="de Melo A.L.T.M."/>
            <person name="Pandolfi V."/>
            <person name="Bustamante F.O."/>
            <person name="Brasileiro-Vidal A.C."/>
            <person name="Benko-Iseppon A.M."/>
        </authorList>
    </citation>
    <scope>NUCLEOTIDE SEQUENCE [LARGE SCALE GENOMIC DNA]</scope>
    <source>
        <tissue evidence="1">Leaves</tissue>
    </source>
</reference>
<keyword evidence="2" id="KW-1185">Reference proteome</keyword>